<organism evidence="5 6">
    <name type="scientific">Kumtagia ephedrae</name>
    <dbReference type="NCBI Taxonomy" id="2116701"/>
    <lineage>
        <taxon>Bacteria</taxon>
        <taxon>Pseudomonadati</taxon>
        <taxon>Pseudomonadota</taxon>
        <taxon>Alphaproteobacteria</taxon>
        <taxon>Hyphomicrobiales</taxon>
        <taxon>Phyllobacteriaceae</taxon>
        <taxon>Kumtagia</taxon>
    </lineage>
</organism>
<dbReference type="InterPro" id="IPR006645">
    <property type="entry name" value="NGN-like_dom"/>
</dbReference>
<dbReference type="InterPro" id="IPR043425">
    <property type="entry name" value="NusG-like"/>
</dbReference>
<dbReference type="AlphaFoldDB" id="A0A2P7SPQ2"/>
<evidence type="ECO:0000256" key="2">
    <source>
        <dbReference type="ARBA" id="ARBA00023015"/>
    </source>
</evidence>
<proteinExistence type="predicted"/>
<accession>A0A2P7SPQ2</accession>
<evidence type="ECO:0000259" key="4">
    <source>
        <dbReference type="Pfam" id="PF02357"/>
    </source>
</evidence>
<feature type="domain" description="NusG-like N-terminal" evidence="4">
    <location>
        <begin position="30"/>
        <end position="123"/>
    </location>
</feature>
<dbReference type="OrthoDB" id="7909051at2"/>
<sequence>MKINVPGCLAIAIHDRRWFALRLRPTYDLRQKAGASDIAFNSLREMGYDSYLPRRRVDRFNRRLRVMAEWSEPLLAGYMFIVHPRPGCAVDNWDEVRSLKEVVGPLGGADGPLRIPQAVIETLMAAEFSSAYDDTAAGKRFRGESDRDRLGARFRAGEQFIVTDGPFTSFLAVVDELTHDGRVRALVDIFNRQTPVEFEPGQLEKAPQRSGTKAA</sequence>
<dbReference type="EMBL" id="PXYK01000004">
    <property type="protein sequence ID" value="PSJ64490.1"/>
    <property type="molecule type" value="Genomic_DNA"/>
</dbReference>
<dbReference type="SUPFAM" id="SSF82679">
    <property type="entry name" value="N-utilization substance G protein NusG, N-terminal domain"/>
    <property type="match status" value="1"/>
</dbReference>
<evidence type="ECO:0000313" key="5">
    <source>
        <dbReference type="EMBL" id="PSJ64490.1"/>
    </source>
</evidence>
<dbReference type="PANTHER" id="PTHR30265">
    <property type="entry name" value="RHO-INTERACTING TRANSCRIPTION TERMINATION FACTOR NUSG"/>
    <property type="match status" value="1"/>
</dbReference>
<dbReference type="SUPFAM" id="SSF50104">
    <property type="entry name" value="Translation proteins SH3-like domain"/>
    <property type="match status" value="1"/>
</dbReference>
<dbReference type="RefSeq" id="WP_106771237.1">
    <property type="nucleotide sequence ID" value="NZ_PXYK01000004.1"/>
</dbReference>
<dbReference type="Proteomes" id="UP000241229">
    <property type="component" value="Unassembled WGS sequence"/>
</dbReference>
<dbReference type="CDD" id="cd06091">
    <property type="entry name" value="KOW_NusG"/>
    <property type="match status" value="1"/>
</dbReference>
<gene>
    <name evidence="5" type="ORF">C7I84_05970</name>
</gene>
<protein>
    <recommendedName>
        <fullName evidence="4">NusG-like N-terminal domain-containing protein</fullName>
    </recommendedName>
</protein>
<keyword evidence="2" id="KW-0805">Transcription regulation</keyword>
<dbReference type="GO" id="GO:0031564">
    <property type="term" value="P:transcription antitermination"/>
    <property type="evidence" value="ECO:0007669"/>
    <property type="project" value="UniProtKB-KW"/>
</dbReference>
<dbReference type="PANTHER" id="PTHR30265:SF7">
    <property type="entry name" value="TRANSCRIPTION ANTITERMINATION PROTEIN RFAH"/>
    <property type="match status" value="1"/>
</dbReference>
<evidence type="ECO:0000256" key="1">
    <source>
        <dbReference type="ARBA" id="ARBA00022814"/>
    </source>
</evidence>
<dbReference type="InterPro" id="IPR008991">
    <property type="entry name" value="Translation_prot_SH3-like_sf"/>
</dbReference>
<dbReference type="GO" id="GO:0005829">
    <property type="term" value="C:cytosol"/>
    <property type="evidence" value="ECO:0007669"/>
    <property type="project" value="TreeGrafter"/>
</dbReference>
<evidence type="ECO:0000313" key="6">
    <source>
        <dbReference type="Proteomes" id="UP000241229"/>
    </source>
</evidence>
<comment type="caution">
    <text evidence="5">The sequence shown here is derived from an EMBL/GenBank/DDBJ whole genome shotgun (WGS) entry which is preliminary data.</text>
</comment>
<name>A0A2P7SPQ2_9HYPH</name>
<dbReference type="Gene3D" id="3.30.70.940">
    <property type="entry name" value="NusG, N-terminal domain"/>
    <property type="match status" value="1"/>
</dbReference>
<reference evidence="5 6" key="1">
    <citation type="submission" date="2018-03" db="EMBL/GenBank/DDBJ databases">
        <title>The draft genome of Mesorhizobium sp. 6GN-30.</title>
        <authorList>
            <person name="Liu L."/>
            <person name="Li L."/>
            <person name="Wang T."/>
            <person name="Zhang X."/>
            <person name="Liang L."/>
        </authorList>
    </citation>
    <scope>NUCLEOTIDE SEQUENCE [LARGE SCALE GENOMIC DNA]</scope>
    <source>
        <strain evidence="5 6">6GN30</strain>
    </source>
</reference>
<dbReference type="GO" id="GO:0006354">
    <property type="term" value="P:DNA-templated transcription elongation"/>
    <property type="evidence" value="ECO:0007669"/>
    <property type="project" value="InterPro"/>
</dbReference>
<evidence type="ECO:0000256" key="3">
    <source>
        <dbReference type="ARBA" id="ARBA00023163"/>
    </source>
</evidence>
<keyword evidence="1" id="KW-0889">Transcription antitermination</keyword>
<keyword evidence="6" id="KW-1185">Reference proteome</keyword>
<keyword evidence="3" id="KW-0804">Transcription</keyword>
<dbReference type="InterPro" id="IPR036735">
    <property type="entry name" value="NGN_dom_sf"/>
</dbReference>
<dbReference type="Pfam" id="PF02357">
    <property type="entry name" value="NusG"/>
    <property type="match status" value="1"/>
</dbReference>